<evidence type="ECO:0000256" key="3">
    <source>
        <dbReference type="ARBA" id="ARBA00022691"/>
    </source>
</evidence>
<evidence type="ECO:0000259" key="5">
    <source>
        <dbReference type="Pfam" id="PF08241"/>
    </source>
</evidence>
<organism evidence="7">
    <name type="scientific">Aplanochytrium stocchinoi</name>
    <dbReference type="NCBI Taxonomy" id="215587"/>
    <lineage>
        <taxon>Eukaryota</taxon>
        <taxon>Sar</taxon>
        <taxon>Stramenopiles</taxon>
        <taxon>Bigyra</taxon>
        <taxon>Labyrinthulomycetes</taxon>
        <taxon>Thraustochytrida</taxon>
        <taxon>Thraustochytriidae</taxon>
        <taxon>Aplanochytrium</taxon>
    </lineage>
</organism>
<dbReference type="AlphaFoldDB" id="A0A6S8EEX7"/>
<proteinExistence type="predicted"/>
<keyword evidence="2" id="KW-0808">Transferase</keyword>
<dbReference type="GO" id="GO:0032259">
    <property type="term" value="P:methylation"/>
    <property type="evidence" value="ECO:0007669"/>
    <property type="project" value="UniProtKB-KW"/>
</dbReference>
<feature type="domain" description="Methyltransferase type 11" evidence="5">
    <location>
        <begin position="107"/>
        <end position="203"/>
    </location>
</feature>
<accession>A0A6S8EEX7</accession>
<evidence type="ECO:0000313" key="6">
    <source>
        <dbReference type="EMBL" id="CAE0443075.1"/>
    </source>
</evidence>
<evidence type="ECO:0000313" key="7">
    <source>
        <dbReference type="EMBL" id="CAE0443076.1"/>
    </source>
</evidence>
<keyword evidence="1" id="KW-0489">Methyltransferase</keyword>
<reference evidence="7" key="1">
    <citation type="submission" date="2021-01" db="EMBL/GenBank/DDBJ databases">
        <authorList>
            <person name="Corre E."/>
            <person name="Pelletier E."/>
            <person name="Niang G."/>
            <person name="Scheremetjew M."/>
            <person name="Finn R."/>
            <person name="Kale V."/>
            <person name="Holt S."/>
            <person name="Cochrane G."/>
            <person name="Meng A."/>
            <person name="Brown T."/>
            <person name="Cohen L."/>
        </authorList>
    </citation>
    <scope>NUCLEOTIDE SEQUENCE</scope>
    <source>
        <strain evidence="7">GSBS06</strain>
    </source>
</reference>
<name>A0A6S8EEX7_9STRA</name>
<gene>
    <name evidence="6" type="ORF">ASTO00021_LOCUS13182</name>
    <name evidence="7" type="ORF">ASTO00021_LOCUS13183</name>
</gene>
<sequence length="263" mass="29076">MKIPCWKETVNFAVSVTRKNLQRKAFVTSPFRCFSSKTHDNGPDPISVPQLSTAPKSPEGAEALYDDWSDYYDKSLKSWDYPAPTRVAQVLKTLYPEICEQVDAKVLDLGCGTGMSGEALAEIGAAGGCGYTGFDISQKSLDLANAKGMYDTIIKGNLERALPVESNSFSAVISVGVLSYVRSFELLFPEICRVMKPKGLFVFTHRTELWRDDVGGCFSQAEKLTLSQGWECVSIGEPEPYMPLNPDVNESSKTIRILAYRKN</sequence>
<keyword evidence="3" id="KW-0949">S-adenosyl-L-methionine</keyword>
<feature type="region of interest" description="Disordered" evidence="4">
    <location>
        <begin position="38"/>
        <end position="59"/>
    </location>
</feature>
<dbReference type="InterPro" id="IPR013216">
    <property type="entry name" value="Methyltransf_11"/>
</dbReference>
<dbReference type="GO" id="GO:0008757">
    <property type="term" value="F:S-adenosylmethionine-dependent methyltransferase activity"/>
    <property type="evidence" value="ECO:0007669"/>
    <property type="project" value="InterPro"/>
</dbReference>
<evidence type="ECO:0000256" key="2">
    <source>
        <dbReference type="ARBA" id="ARBA00022679"/>
    </source>
</evidence>
<dbReference type="PANTHER" id="PTHR43464:SF19">
    <property type="entry name" value="UBIQUINONE BIOSYNTHESIS O-METHYLTRANSFERASE, MITOCHONDRIAL"/>
    <property type="match status" value="1"/>
</dbReference>
<dbReference type="CDD" id="cd02440">
    <property type="entry name" value="AdoMet_MTases"/>
    <property type="match status" value="1"/>
</dbReference>
<dbReference type="EMBL" id="HBIN01017289">
    <property type="protein sequence ID" value="CAE0443076.1"/>
    <property type="molecule type" value="Transcribed_RNA"/>
</dbReference>
<evidence type="ECO:0000256" key="4">
    <source>
        <dbReference type="SAM" id="MobiDB-lite"/>
    </source>
</evidence>
<dbReference type="EMBL" id="HBIN01017288">
    <property type="protein sequence ID" value="CAE0443075.1"/>
    <property type="molecule type" value="Transcribed_RNA"/>
</dbReference>
<protein>
    <recommendedName>
        <fullName evidence="5">Methyltransferase type 11 domain-containing protein</fullName>
    </recommendedName>
</protein>
<evidence type="ECO:0000256" key="1">
    <source>
        <dbReference type="ARBA" id="ARBA00022603"/>
    </source>
</evidence>
<dbReference type="PANTHER" id="PTHR43464">
    <property type="entry name" value="METHYLTRANSFERASE"/>
    <property type="match status" value="1"/>
</dbReference>
<dbReference type="SUPFAM" id="SSF53335">
    <property type="entry name" value="S-adenosyl-L-methionine-dependent methyltransferases"/>
    <property type="match status" value="1"/>
</dbReference>
<dbReference type="Pfam" id="PF08241">
    <property type="entry name" value="Methyltransf_11"/>
    <property type="match status" value="1"/>
</dbReference>
<dbReference type="Gene3D" id="3.40.50.150">
    <property type="entry name" value="Vaccinia Virus protein VP39"/>
    <property type="match status" value="1"/>
</dbReference>
<dbReference type="InterPro" id="IPR029063">
    <property type="entry name" value="SAM-dependent_MTases_sf"/>
</dbReference>